<dbReference type="InParanoid" id="A0A067Q8P5"/>
<protein>
    <recommendedName>
        <fullName evidence="3">F-box domain-containing protein</fullName>
    </recommendedName>
</protein>
<accession>A0A067Q8P5</accession>
<sequence>MMANPGLSTIIKSIVILDFPRHYGFWRFRRFFHPPTLLSDTNLNTIMNTCTNLHSINLSSHTSETFDAQQPFRIIFDLPNLTGLKRLCLSGLHLATAHSLLVPYSSLPCLEELYVEYTLAWSEPYPSLPSLHTLSLSGCGAIHQGSLLPSHLTGIQHLELVDTSTYHYGLNHLDSLNQLTRTLTSLIILRRCNVNTPTTLDPSKFEKMQHLTLDLMAFIPNSYTTSFLEPTLLFDQLPPKLVTLTILMPFLEDFDAVNSEEAKDLQKSILQALRHALRLGIPPIPSLKSIYIEGSTSIWGSTAEELTTLLGSKGIKATFALANDTMDDLHRLVSLRFSHLRSEDYHGSLISLGQPWQPVPTRSLGSNPLIDTVPS</sequence>
<evidence type="ECO:0000313" key="2">
    <source>
        <dbReference type="Proteomes" id="UP000027265"/>
    </source>
</evidence>
<name>A0A067Q8P5_9AGAM</name>
<dbReference type="Gene3D" id="3.80.10.10">
    <property type="entry name" value="Ribonuclease Inhibitor"/>
    <property type="match status" value="1"/>
</dbReference>
<dbReference type="InterPro" id="IPR032675">
    <property type="entry name" value="LRR_dom_sf"/>
</dbReference>
<proteinExistence type="predicted"/>
<dbReference type="EMBL" id="KL197715">
    <property type="protein sequence ID" value="KDQ59877.1"/>
    <property type="molecule type" value="Genomic_DNA"/>
</dbReference>
<evidence type="ECO:0008006" key="3">
    <source>
        <dbReference type="Google" id="ProtNLM"/>
    </source>
</evidence>
<keyword evidence="2" id="KW-1185">Reference proteome</keyword>
<evidence type="ECO:0000313" key="1">
    <source>
        <dbReference type="EMBL" id="KDQ59877.1"/>
    </source>
</evidence>
<gene>
    <name evidence="1" type="ORF">JAAARDRAFT_634829</name>
</gene>
<dbReference type="Proteomes" id="UP000027265">
    <property type="component" value="Unassembled WGS sequence"/>
</dbReference>
<dbReference type="SUPFAM" id="SSF52047">
    <property type="entry name" value="RNI-like"/>
    <property type="match status" value="1"/>
</dbReference>
<reference evidence="2" key="1">
    <citation type="journal article" date="2014" name="Proc. Natl. Acad. Sci. U.S.A.">
        <title>Extensive sampling of basidiomycete genomes demonstrates inadequacy of the white-rot/brown-rot paradigm for wood decay fungi.</title>
        <authorList>
            <person name="Riley R."/>
            <person name="Salamov A.A."/>
            <person name="Brown D.W."/>
            <person name="Nagy L.G."/>
            <person name="Floudas D."/>
            <person name="Held B.W."/>
            <person name="Levasseur A."/>
            <person name="Lombard V."/>
            <person name="Morin E."/>
            <person name="Otillar R."/>
            <person name="Lindquist E.A."/>
            <person name="Sun H."/>
            <person name="LaButti K.M."/>
            <person name="Schmutz J."/>
            <person name="Jabbour D."/>
            <person name="Luo H."/>
            <person name="Baker S.E."/>
            <person name="Pisabarro A.G."/>
            <person name="Walton J.D."/>
            <person name="Blanchette R.A."/>
            <person name="Henrissat B."/>
            <person name="Martin F."/>
            <person name="Cullen D."/>
            <person name="Hibbett D.S."/>
            <person name="Grigoriev I.V."/>
        </authorList>
    </citation>
    <scope>NUCLEOTIDE SEQUENCE [LARGE SCALE GENOMIC DNA]</scope>
    <source>
        <strain evidence="2">MUCL 33604</strain>
    </source>
</reference>
<organism evidence="1 2">
    <name type="scientific">Jaapia argillacea MUCL 33604</name>
    <dbReference type="NCBI Taxonomy" id="933084"/>
    <lineage>
        <taxon>Eukaryota</taxon>
        <taxon>Fungi</taxon>
        <taxon>Dikarya</taxon>
        <taxon>Basidiomycota</taxon>
        <taxon>Agaricomycotina</taxon>
        <taxon>Agaricomycetes</taxon>
        <taxon>Agaricomycetidae</taxon>
        <taxon>Jaapiales</taxon>
        <taxon>Jaapiaceae</taxon>
        <taxon>Jaapia</taxon>
    </lineage>
</organism>
<dbReference type="AlphaFoldDB" id="A0A067Q8P5"/>
<dbReference type="HOGENOM" id="CLU_044232_0_0_1"/>